<protein>
    <recommendedName>
        <fullName evidence="3">HMA domain-containing protein</fullName>
    </recommendedName>
</protein>
<dbReference type="AlphaFoldDB" id="A0A135I338"/>
<evidence type="ECO:0008006" key="3">
    <source>
        <dbReference type="Google" id="ProtNLM"/>
    </source>
</evidence>
<comment type="caution">
    <text evidence="1">The sequence shown here is derived from an EMBL/GenBank/DDBJ whole genome shotgun (WGS) entry which is preliminary data.</text>
</comment>
<name>A0A135I338_9GAMM</name>
<accession>A0A135I338</accession>
<dbReference type="STRING" id="294935.ATN88_11355"/>
<proteinExistence type="predicted"/>
<evidence type="ECO:0000313" key="1">
    <source>
        <dbReference type="EMBL" id="KXF79863.1"/>
    </source>
</evidence>
<keyword evidence="2" id="KW-1185">Reference proteome</keyword>
<reference evidence="1 2" key="1">
    <citation type="submission" date="2015-11" db="EMBL/GenBank/DDBJ databases">
        <title>Genomic Taxonomy of the Vibrionaceae.</title>
        <authorList>
            <person name="Gomez-Gil B."/>
            <person name="Enciso-Ibarra J."/>
        </authorList>
    </citation>
    <scope>NUCLEOTIDE SEQUENCE [LARGE SCALE GENOMIC DNA]</scope>
    <source>
        <strain evidence="1 2">CAIM 912</strain>
    </source>
</reference>
<sequence length="104" mass="11870">MNREANNAFCVSRKLRLNADVSDDVLKKLSAINGVQSVTNGKRSLVVTYDAREVSLEYIERKVSLPYSQSLWQRLRRSLYQFGDRNLADGAKHAPHCCNKISKR</sequence>
<dbReference type="EMBL" id="LNTY01000059">
    <property type="protein sequence ID" value="KXF79863.1"/>
    <property type="molecule type" value="Genomic_DNA"/>
</dbReference>
<evidence type="ECO:0000313" key="2">
    <source>
        <dbReference type="Proteomes" id="UP000070529"/>
    </source>
</evidence>
<organism evidence="1 2">
    <name type="scientific">Enterovibrio coralii</name>
    <dbReference type="NCBI Taxonomy" id="294935"/>
    <lineage>
        <taxon>Bacteria</taxon>
        <taxon>Pseudomonadati</taxon>
        <taxon>Pseudomonadota</taxon>
        <taxon>Gammaproteobacteria</taxon>
        <taxon>Vibrionales</taxon>
        <taxon>Vibrionaceae</taxon>
        <taxon>Enterovibrio</taxon>
    </lineage>
</organism>
<dbReference type="Proteomes" id="UP000070529">
    <property type="component" value="Unassembled WGS sequence"/>
</dbReference>
<gene>
    <name evidence="1" type="ORF">ATN88_11355</name>
</gene>